<reference evidence="1" key="2">
    <citation type="submission" date="2025-09" db="UniProtKB">
        <authorList>
            <consortium name="Ensembl"/>
        </authorList>
    </citation>
    <scope>IDENTIFICATION</scope>
</reference>
<evidence type="ECO:0008006" key="3">
    <source>
        <dbReference type="Google" id="ProtNLM"/>
    </source>
</evidence>
<evidence type="ECO:0000313" key="1">
    <source>
        <dbReference type="Ensembl" id="ENSSGRP00000021867.1"/>
    </source>
</evidence>
<sequence>DIVLFWKTKQSSFAFTTKHSVFTTWRQQQYYSENKSYAFFLCVNIWAALYKSSHIVRCPICKEQWSYTEVRKLAKLTLTERQYFEERLEKAALKKLPDIGNVTLNVPFALQKIKKAFEFCWQCLREWKGPRPGANRCENDGCSNRDLDLLRDCSTITLKDAGNIVCPALRACINCGFLLEHITKESKYIKCCRCNKDFSFICLKPTPDLCLLNVYLKCSSNLKSIFLEVYSFWFID</sequence>
<proteinExistence type="predicted"/>
<dbReference type="InParanoid" id="A0A672LGK9"/>
<reference evidence="1" key="1">
    <citation type="submission" date="2025-08" db="UniProtKB">
        <authorList>
            <consortium name="Ensembl"/>
        </authorList>
    </citation>
    <scope>IDENTIFICATION</scope>
</reference>
<keyword evidence="2" id="KW-1185">Reference proteome</keyword>
<evidence type="ECO:0000313" key="2">
    <source>
        <dbReference type="Proteomes" id="UP000472262"/>
    </source>
</evidence>
<organism evidence="1 2">
    <name type="scientific">Sinocyclocheilus grahami</name>
    <name type="common">Dianchi golden-line fish</name>
    <name type="synonym">Barbus grahami</name>
    <dbReference type="NCBI Taxonomy" id="75366"/>
    <lineage>
        <taxon>Eukaryota</taxon>
        <taxon>Metazoa</taxon>
        <taxon>Chordata</taxon>
        <taxon>Craniata</taxon>
        <taxon>Vertebrata</taxon>
        <taxon>Euteleostomi</taxon>
        <taxon>Actinopterygii</taxon>
        <taxon>Neopterygii</taxon>
        <taxon>Teleostei</taxon>
        <taxon>Ostariophysi</taxon>
        <taxon>Cypriniformes</taxon>
        <taxon>Cyprinidae</taxon>
        <taxon>Cyprininae</taxon>
        <taxon>Sinocyclocheilus</taxon>
    </lineage>
</organism>
<dbReference type="Proteomes" id="UP000472262">
    <property type="component" value="Unassembled WGS sequence"/>
</dbReference>
<accession>A0A672LGK9</accession>
<dbReference type="Ensembl" id="ENSSGRT00000023602.1">
    <property type="protein sequence ID" value="ENSSGRP00000021867.1"/>
    <property type="gene ID" value="ENSSGRG00000013068.1"/>
</dbReference>
<name>A0A672LGK9_SINGR</name>
<dbReference type="AlphaFoldDB" id="A0A672LGK9"/>
<protein>
    <recommendedName>
        <fullName evidence="3">RING-type domain-containing protein</fullName>
    </recommendedName>
</protein>